<dbReference type="EMBL" id="ADGK01000268">
    <property type="protein sequence ID" value="EFE21750.1"/>
    <property type="molecule type" value="Genomic_DNA"/>
</dbReference>
<evidence type="ECO:0000313" key="1">
    <source>
        <dbReference type="EMBL" id="EFE21750.1"/>
    </source>
</evidence>
<accession>D4F8Z2</accession>
<gene>
    <name evidence="1" type="ORF">EDWATA_03247</name>
</gene>
<dbReference type="HOGENOM" id="CLU_3250724_0_0_6"/>
<protein>
    <submittedName>
        <fullName evidence="1">Uncharacterized protein</fullName>
    </submittedName>
</protein>
<sequence>MCFFLCHSSVIILLRPAPEYPSPRRAADLWSASSVRKPILSV</sequence>
<name>D4F8Z2_EDWTA</name>
<reference evidence="1 2" key="1">
    <citation type="submission" date="2010-02" db="EMBL/GenBank/DDBJ databases">
        <authorList>
            <person name="Weinstock G."/>
            <person name="Sodergren E."/>
            <person name="Clifton S."/>
            <person name="Fulton L."/>
            <person name="Fulton B."/>
            <person name="Courtney L."/>
            <person name="Fronick C."/>
            <person name="Harrison M."/>
            <person name="Strong C."/>
            <person name="Farmer C."/>
            <person name="Delahaunty K."/>
            <person name="Markovic C."/>
            <person name="Hall O."/>
            <person name="Minx P."/>
            <person name="Tomlinson C."/>
            <person name="Mitreva M."/>
            <person name="Nelson J."/>
            <person name="Hou S."/>
            <person name="Wollam A."/>
            <person name="Pepin K.H."/>
            <person name="Johnson M."/>
            <person name="Bhonagiri V."/>
            <person name="Zhang X."/>
            <person name="Suruliraj S."/>
            <person name="Warren W."/>
            <person name="Chinwalla A."/>
            <person name="Mardis E.R."/>
            <person name="Wilson R.K."/>
        </authorList>
    </citation>
    <scope>NUCLEOTIDE SEQUENCE [LARGE SCALE GENOMIC DNA]</scope>
    <source>
        <strain evidence="1 2">ATCC 23685</strain>
    </source>
</reference>
<dbReference type="AlphaFoldDB" id="D4F8Z2"/>
<comment type="caution">
    <text evidence="1">The sequence shown here is derived from an EMBL/GenBank/DDBJ whole genome shotgun (WGS) entry which is preliminary data.</text>
</comment>
<evidence type="ECO:0000313" key="2">
    <source>
        <dbReference type="Proteomes" id="UP000003692"/>
    </source>
</evidence>
<proteinExistence type="predicted"/>
<dbReference type="Proteomes" id="UP000003692">
    <property type="component" value="Unassembled WGS sequence"/>
</dbReference>
<organism evidence="1 2">
    <name type="scientific">Edwardsiella tarda ATCC 23685</name>
    <dbReference type="NCBI Taxonomy" id="500638"/>
    <lineage>
        <taxon>Bacteria</taxon>
        <taxon>Pseudomonadati</taxon>
        <taxon>Pseudomonadota</taxon>
        <taxon>Gammaproteobacteria</taxon>
        <taxon>Enterobacterales</taxon>
        <taxon>Hafniaceae</taxon>
        <taxon>Edwardsiella</taxon>
    </lineage>
</organism>